<protein>
    <submittedName>
        <fullName evidence="2">Uncharacterized protein</fullName>
    </submittedName>
</protein>
<organism evidence="2 3">
    <name type="scientific">Modestobacter italicus (strain DSM 44449 / CECT 9708 / BC 501)</name>
    <dbReference type="NCBI Taxonomy" id="2732864"/>
    <lineage>
        <taxon>Bacteria</taxon>
        <taxon>Bacillati</taxon>
        <taxon>Actinomycetota</taxon>
        <taxon>Actinomycetes</taxon>
        <taxon>Geodermatophilales</taxon>
        <taxon>Geodermatophilaceae</taxon>
        <taxon>Modestobacter</taxon>
    </lineage>
</organism>
<keyword evidence="3" id="KW-1185">Reference proteome</keyword>
<dbReference type="AlphaFoldDB" id="I4EXB1"/>
<dbReference type="SUPFAM" id="SSF51621">
    <property type="entry name" value="Phosphoenolpyruvate/pyruvate domain"/>
    <property type="match status" value="1"/>
</dbReference>
<dbReference type="InterPro" id="IPR015813">
    <property type="entry name" value="Pyrv/PenolPyrv_kinase-like_dom"/>
</dbReference>
<dbReference type="InterPro" id="IPR039556">
    <property type="entry name" value="ICL/PEPM"/>
</dbReference>
<dbReference type="HOGENOM" id="CLU_640740_0_0_11"/>
<accession>I4EXB1</accession>
<dbReference type="GO" id="GO:0003824">
    <property type="term" value="F:catalytic activity"/>
    <property type="evidence" value="ECO:0007669"/>
    <property type="project" value="InterPro"/>
</dbReference>
<dbReference type="Proteomes" id="UP000006461">
    <property type="component" value="Chromosome"/>
</dbReference>
<sequence length="463" mass="47444">MRLLPSSVLLDPGYRVPAAPTATGGLGWLRAAVPRFSDGEVHARRRALVDRLLAGVDAAPDPGADPTTALLQALGLPPGCLPDVELVAAAYQPHAPQSAAADAAADRLVARCGGRTEAAAARVCVLVQAHAALRALRALLRAGTGGPPVPTTRRGLFGGEHRRGRPGPGHPSAPVFLPAPVRAIAEMLGRRGGGGAAPVSADLAARRATFAALHRGPQPLLLPNAWDVASALALVADGHPAIGTTSLGIAAAAGHPDASRAVRRHTVDLVTRLAELPVPVTADLEDGFSDDPAEVAALVAGLPVAGVNLEDSTGGRLVDPRRHADRVTAVKETCPSVFLNARVDTWWLGRDATLAGTLARAERYVAAGADGVFVPGALTEPDIEALTRALPVPVNVLATPHAMLPRLAELGVRRVSTGSLLFRAALDAAVGVAGRLRDGEPAPPATGYAEVDARSTAGRLRRG</sequence>
<dbReference type="KEGG" id="mmar:MODMU_2595"/>
<dbReference type="OMA" id="LPNAWDY"/>
<dbReference type="Gene3D" id="3.20.20.60">
    <property type="entry name" value="Phosphoenolpyruvate-binding domains"/>
    <property type="match status" value="1"/>
</dbReference>
<dbReference type="PATRIC" id="fig|477641.3.peg.2454"/>
<evidence type="ECO:0000256" key="1">
    <source>
        <dbReference type="SAM" id="MobiDB-lite"/>
    </source>
</evidence>
<reference evidence="2 3" key="1">
    <citation type="journal article" date="2012" name="J. Bacteriol.">
        <title>Genome Sequence of Radiation-Resistant Modestobacter marinus Strain BC501, a Representative Actinobacterium That Thrives on Calcareous Stone Surfaces.</title>
        <authorList>
            <person name="Normand P."/>
            <person name="Gury J."/>
            <person name="Pujic P."/>
            <person name="Chouaia B."/>
            <person name="Crotti E."/>
            <person name="Brusetti L."/>
            <person name="Daffonchio D."/>
            <person name="Vacherie B."/>
            <person name="Barbe V."/>
            <person name="Medigue C."/>
            <person name="Calteau A."/>
            <person name="Ghodhbane-Gtari F."/>
            <person name="Essoussi I."/>
            <person name="Nouioui I."/>
            <person name="Abbassi-Ghozzi I."/>
            <person name="Gtari M."/>
        </authorList>
    </citation>
    <scope>NUCLEOTIDE SEQUENCE [LARGE SCALE GENOMIC DNA]</scope>
    <source>
        <strain evidence="3">BC 501</strain>
    </source>
</reference>
<evidence type="ECO:0000313" key="3">
    <source>
        <dbReference type="Proteomes" id="UP000006461"/>
    </source>
</evidence>
<dbReference type="STRING" id="477641.MODMU_2595"/>
<feature type="region of interest" description="Disordered" evidence="1">
    <location>
        <begin position="441"/>
        <end position="463"/>
    </location>
</feature>
<dbReference type="PANTHER" id="PTHR42905">
    <property type="entry name" value="PHOSPHOENOLPYRUVATE CARBOXYLASE"/>
    <property type="match status" value="1"/>
</dbReference>
<gene>
    <name evidence="2" type="ordered locus">MODMU_2595</name>
</gene>
<dbReference type="EMBL" id="FO203431">
    <property type="protein sequence ID" value="CCH88024.1"/>
    <property type="molecule type" value="Genomic_DNA"/>
</dbReference>
<proteinExistence type="predicted"/>
<evidence type="ECO:0000313" key="2">
    <source>
        <dbReference type="EMBL" id="CCH88024.1"/>
    </source>
</evidence>
<dbReference type="CDD" id="cd00377">
    <property type="entry name" value="ICL_PEPM"/>
    <property type="match status" value="1"/>
</dbReference>
<dbReference type="PANTHER" id="PTHR42905:SF16">
    <property type="entry name" value="CARBOXYPHOSPHONOENOLPYRUVATE PHOSPHONOMUTASE-LIKE PROTEIN (AFU_ORTHOLOGUE AFUA_5G07230)"/>
    <property type="match status" value="1"/>
</dbReference>
<dbReference type="InterPro" id="IPR040442">
    <property type="entry name" value="Pyrv_kinase-like_dom_sf"/>
</dbReference>
<dbReference type="eggNOG" id="COG2513">
    <property type="taxonomic scope" value="Bacteria"/>
</dbReference>
<dbReference type="Pfam" id="PF13714">
    <property type="entry name" value="PEP_mutase"/>
    <property type="match status" value="1"/>
</dbReference>
<name>I4EXB1_MODI5</name>